<accession>A0A0N0BJL3</accession>
<feature type="compositionally biased region" description="Basic residues" evidence="1">
    <location>
        <begin position="205"/>
        <end position="217"/>
    </location>
</feature>
<dbReference type="PANTHER" id="PTHR33327">
    <property type="entry name" value="ENDONUCLEASE"/>
    <property type="match status" value="1"/>
</dbReference>
<evidence type="ECO:0000313" key="3">
    <source>
        <dbReference type="EMBL" id="KOX79334.1"/>
    </source>
</evidence>
<protein>
    <recommendedName>
        <fullName evidence="2">DUF7041 domain-containing protein</fullName>
    </recommendedName>
</protein>
<feature type="domain" description="DUF7041" evidence="2">
    <location>
        <begin position="6"/>
        <end position="86"/>
    </location>
</feature>
<dbReference type="Proteomes" id="UP000053105">
    <property type="component" value="Unassembled WGS sequence"/>
</dbReference>
<keyword evidence="4" id="KW-1185">Reference proteome</keyword>
<evidence type="ECO:0000259" key="2">
    <source>
        <dbReference type="Pfam" id="PF23055"/>
    </source>
</evidence>
<dbReference type="OrthoDB" id="7616570at2759"/>
<evidence type="ECO:0000256" key="1">
    <source>
        <dbReference type="SAM" id="MobiDB-lite"/>
    </source>
</evidence>
<gene>
    <name evidence="3" type="ORF">WN51_09136</name>
</gene>
<organism evidence="3 4">
    <name type="scientific">Melipona quadrifasciata</name>
    <dbReference type="NCBI Taxonomy" id="166423"/>
    <lineage>
        <taxon>Eukaryota</taxon>
        <taxon>Metazoa</taxon>
        <taxon>Ecdysozoa</taxon>
        <taxon>Arthropoda</taxon>
        <taxon>Hexapoda</taxon>
        <taxon>Insecta</taxon>
        <taxon>Pterygota</taxon>
        <taxon>Neoptera</taxon>
        <taxon>Endopterygota</taxon>
        <taxon>Hymenoptera</taxon>
        <taxon>Apocrita</taxon>
        <taxon>Aculeata</taxon>
        <taxon>Apoidea</taxon>
        <taxon>Anthophila</taxon>
        <taxon>Apidae</taxon>
        <taxon>Melipona</taxon>
    </lineage>
</organism>
<dbReference type="STRING" id="166423.A0A0N0BJL3"/>
<dbReference type="Pfam" id="PF23055">
    <property type="entry name" value="DUF7041"/>
    <property type="match status" value="1"/>
</dbReference>
<sequence length="276" mass="31852">MAPLGPFHKDNAKIWFIQAEACMNVANVTNDTIKFYYIISQLDADILFLVKDIVDAPPATDKYPTIKNRLLQLFSQDIEPKVLRLLKCRRGNEKPSHFLHRLKSLARKKIPDIILKVIFLEQVPEALRYILLVDKNADLAELGSIADEIISFELSINKAIYTRDVAIKEYHMTAICQTLSYQITQLASKLAQLKLEYTQQLSERQRKHRLKPQRNKHVPAQPDSESTEQNSELCYYHRRYGEQAHRCAIPCTWLLIKQLTNVTVANASTENEIHDP</sequence>
<reference evidence="3 4" key="1">
    <citation type="submission" date="2015-07" db="EMBL/GenBank/DDBJ databases">
        <title>The genome of Melipona quadrifasciata.</title>
        <authorList>
            <person name="Pan H."/>
            <person name="Kapheim K."/>
        </authorList>
    </citation>
    <scope>NUCLEOTIDE SEQUENCE [LARGE SCALE GENOMIC DNA]</scope>
    <source>
        <strain evidence="3">0111107301</strain>
        <tissue evidence="3">Whole body</tissue>
    </source>
</reference>
<evidence type="ECO:0000313" key="4">
    <source>
        <dbReference type="Proteomes" id="UP000053105"/>
    </source>
</evidence>
<name>A0A0N0BJL3_9HYME</name>
<proteinExistence type="predicted"/>
<dbReference type="PANTHER" id="PTHR33327:SF3">
    <property type="entry name" value="RNA-DIRECTED DNA POLYMERASE"/>
    <property type="match status" value="1"/>
</dbReference>
<feature type="region of interest" description="Disordered" evidence="1">
    <location>
        <begin position="204"/>
        <end position="228"/>
    </location>
</feature>
<dbReference type="InterPro" id="IPR055469">
    <property type="entry name" value="DUF7041"/>
</dbReference>
<dbReference type="AlphaFoldDB" id="A0A0N0BJL3"/>
<dbReference type="EMBL" id="KQ435713">
    <property type="protein sequence ID" value="KOX79334.1"/>
    <property type="molecule type" value="Genomic_DNA"/>
</dbReference>